<name>E3QMY0_COLGM</name>
<feature type="region of interest" description="Disordered" evidence="1">
    <location>
        <begin position="69"/>
        <end position="124"/>
    </location>
</feature>
<dbReference type="Proteomes" id="UP000008782">
    <property type="component" value="Unassembled WGS sequence"/>
</dbReference>
<dbReference type="EMBL" id="GG697360">
    <property type="protein sequence ID" value="EFQ32218.1"/>
    <property type="molecule type" value="Genomic_DNA"/>
</dbReference>
<proteinExistence type="predicted"/>
<dbReference type="VEuPathDB" id="FungiDB:GLRG_07362"/>
<evidence type="ECO:0000313" key="2">
    <source>
        <dbReference type="EMBL" id="EFQ32218.1"/>
    </source>
</evidence>
<keyword evidence="3" id="KW-1185">Reference proteome</keyword>
<dbReference type="AlphaFoldDB" id="E3QMY0"/>
<evidence type="ECO:0000313" key="3">
    <source>
        <dbReference type="Proteomes" id="UP000008782"/>
    </source>
</evidence>
<feature type="compositionally biased region" description="Basic and acidic residues" evidence="1">
    <location>
        <begin position="113"/>
        <end position="124"/>
    </location>
</feature>
<organism evidence="3">
    <name type="scientific">Colletotrichum graminicola (strain M1.001 / M2 / FGSC 10212)</name>
    <name type="common">Maize anthracnose fungus</name>
    <name type="synonym">Glomerella graminicola</name>
    <dbReference type="NCBI Taxonomy" id="645133"/>
    <lineage>
        <taxon>Eukaryota</taxon>
        <taxon>Fungi</taxon>
        <taxon>Dikarya</taxon>
        <taxon>Ascomycota</taxon>
        <taxon>Pezizomycotina</taxon>
        <taxon>Sordariomycetes</taxon>
        <taxon>Hypocreomycetidae</taxon>
        <taxon>Glomerellales</taxon>
        <taxon>Glomerellaceae</taxon>
        <taxon>Colletotrichum</taxon>
        <taxon>Colletotrichum graminicola species complex</taxon>
    </lineage>
</organism>
<dbReference type="RefSeq" id="XP_008096238.1">
    <property type="nucleotide sequence ID" value="XM_008098047.1"/>
</dbReference>
<dbReference type="HOGENOM" id="CLU_2003755_0_0_1"/>
<reference evidence="3" key="1">
    <citation type="journal article" date="2012" name="Nat. Genet.">
        <title>Lifestyle transitions in plant pathogenic Colletotrichum fungi deciphered by genome and transcriptome analyses.</title>
        <authorList>
            <person name="O'Connell R.J."/>
            <person name="Thon M.R."/>
            <person name="Hacquard S."/>
            <person name="Amyotte S.G."/>
            <person name="Kleemann J."/>
            <person name="Torres M.F."/>
            <person name="Damm U."/>
            <person name="Buiate E.A."/>
            <person name="Epstein L."/>
            <person name="Alkan N."/>
            <person name="Altmueller J."/>
            <person name="Alvarado-Balderrama L."/>
            <person name="Bauser C.A."/>
            <person name="Becker C."/>
            <person name="Birren B.W."/>
            <person name="Chen Z."/>
            <person name="Choi J."/>
            <person name="Crouch J.A."/>
            <person name="Duvick J.P."/>
            <person name="Farman M.A."/>
            <person name="Gan P."/>
            <person name="Heiman D."/>
            <person name="Henrissat B."/>
            <person name="Howard R.J."/>
            <person name="Kabbage M."/>
            <person name="Koch C."/>
            <person name="Kracher B."/>
            <person name="Kubo Y."/>
            <person name="Law A.D."/>
            <person name="Lebrun M.-H."/>
            <person name="Lee Y.-H."/>
            <person name="Miyara I."/>
            <person name="Moore N."/>
            <person name="Neumann U."/>
            <person name="Nordstroem K."/>
            <person name="Panaccione D.G."/>
            <person name="Panstruga R."/>
            <person name="Place M."/>
            <person name="Proctor R.H."/>
            <person name="Prusky D."/>
            <person name="Rech G."/>
            <person name="Reinhardt R."/>
            <person name="Rollins J.A."/>
            <person name="Rounsley S."/>
            <person name="Schardl C.L."/>
            <person name="Schwartz D.C."/>
            <person name="Shenoy N."/>
            <person name="Shirasu K."/>
            <person name="Sikhakolli U.R."/>
            <person name="Stueber K."/>
            <person name="Sukno S.A."/>
            <person name="Sweigard J.A."/>
            <person name="Takano Y."/>
            <person name="Takahara H."/>
            <person name="Trail F."/>
            <person name="van der Does H.C."/>
            <person name="Voll L.M."/>
            <person name="Will I."/>
            <person name="Young S."/>
            <person name="Zeng Q."/>
            <person name="Zhang J."/>
            <person name="Zhou S."/>
            <person name="Dickman M.B."/>
            <person name="Schulze-Lefert P."/>
            <person name="Ver Loren van Themaat E."/>
            <person name="Ma L.-J."/>
            <person name="Vaillancourt L.J."/>
        </authorList>
    </citation>
    <scope>NUCLEOTIDE SEQUENCE [LARGE SCALE GENOMIC DNA]</scope>
    <source>
        <strain evidence="3">M1.001 / M2 / FGSC 10212</strain>
    </source>
</reference>
<evidence type="ECO:0000256" key="1">
    <source>
        <dbReference type="SAM" id="MobiDB-lite"/>
    </source>
</evidence>
<protein>
    <submittedName>
        <fullName evidence="2">Uncharacterized protein</fullName>
    </submittedName>
</protein>
<sequence length="124" mass="13658">MALRRAQHGHMLAMFKATEDGLWTMDHGSSFPLAAAQLLASLPLSLAAIGPHPDATRVLGRESPWCLEQSRQSAAPPMRSLNSWDVLHGHHPRHGVLSQPQEEENTELAGSREQPKEKVQSGRE</sequence>
<gene>
    <name evidence="2" type="ORF">GLRG_07362</name>
</gene>
<dbReference type="GeneID" id="24412727"/>
<accession>E3QMY0</accession>